<organism evidence="1">
    <name type="scientific">Schaalia odontolytica</name>
    <dbReference type="NCBI Taxonomy" id="1660"/>
    <lineage>
        <taxon>Bacteria</taxon>
        <taxon>Bacillati</taxon>
        <taxon>Actinomycetota</taxon>
        <taxon>Actinomycetes</taxon>
        <taxon>Actinomycetales</taxon>
        <taxon>Actinomycetaceae</taxon>
        <taxon>Schaalia</taxon>
    </lineage>
</organism>
<dbReference type="AlphaFoldDB" id="A0A6N2SQA4"/>
<dbReference type="EMBL" id="CACRSM010000002">
    <property type="protein sequence ID" value="VYS95336.1"/>
    <property type="molecule type" value="Genomic_DNA"/>
</dbReference>
<sequence>MPCLIACVFCRLRVESGGEALDKLRHFSTSCDKRALFGWGNEENRGLVTSNVCLLKLSCVKASYTCTAAPLFARTSTKFV</sequence>
<name>A0A6N2SQA4_9ACTO</name>
<reference evidence="1" key="1">
    <citation type="submission" date="2019-11" db="EMBL/GenBank/DDBJ databases">
        <authorList>
            <person name="Feng L."/>
        </authorList>
    </citation>
    <scope>NUCLEOTIDE SEQUENCE</scope>
    <source>
        <strain evidence="1">AodontolyticusLFYP35</strain>
    </source>
</reference>
<protein>
    <submittedName>
        <fullName evidence="1">Uncharacterized protein</fullName>
    </submittedName>
</protein>
<evidence type="ECO:0000313" key="1">
    <source>
        <dbReference type="EMBL" id="VYS95336.1"/>
    </source>
</evidence>
<gene>
    <name evidence="1" type="ORF">AOLFYP35_00967</name>
</gene>
<proteinExistence type="predicted"/>
<accession>A0A6N2SQA4</accession>